<dbReference type="HOGENOM" id="CLU_3433022_0_0_1"/>
<name>T0L3C9_COLGC</name>
<gene>
    <name evidence="1" type="ORF">CGLO_14818</name>
</gene>
<dbReference type="Proteomes" id="UP000015530">
    <property type="component" value="Unassembled WGS sequence"/>
</dbReference>
<comment type="caution">
    <text evidence="1">The sequence shown here is derived from an EMBL/GenBank/DDBJ whole genome shotgun (WGS) entry which is preliminary data.</text>
</comment>
<protein>
    <submittedName>
        <fullName evidence="1">Uncharacterized protein</fullName>
    </submittedName>
</protein>
<sequence length="16" mass="1708">MYLKLAPKAKGSKEGS</sequence>
<evidence type="ECO:0000313" key="1">
    <source>
        <dbReference type="EMBL" id="EQB46166.1"/>
    </source>
</evidence>
<proteinExistence type="predicted"/>
<reference evidence="2" key="1">
    <citation type="journal article" date="2013" name="Mol. Plant Microbe Interact.">
        <title>Global aspects of pacC regulation of pathogenicity genes in Colletotrichum gloeosporioides as revealed by transcriptome analysis.</title>
        <authorList>
            <person name="Alkan N."/>
            <person name="Meng X."/>
            <person name="Friedlander G."/>
            <person name="Reuveni E."/>
            <person name="Sukno S."/>
            <person name="Sherman A."/>
            <person name="Thon M."/>
            <person name="Fluhr R."/>
            <person name="Prusky D."/>
        </authorList>
    </citation>
    <scope>NUCLEOTIDE SEQUENCE [LARGE SCALE GENOMIC DNA]</scope>
    <source>
        <strain evidence="2">Cg-14</strain>
    </source>
</reference>
<dbReference type="AlphaFoldDB" id="T0L3C9"/>
<accession>T0L3C9</accession>
<organism evidence="1 2">
    <name type="scientific">Colletotrichum gloeosporioides (strain Cg-14)</name>
    <name type="common">Anthracnose fungus</name>
    <name type="synonym">Glomerella cingulata</name>
    <dbReference type="NCBI Taxonomy" id="1237896"/>
    <lineage>
        <taxon>Eukaryota</taxon>
        <taxon>Fungi</taxon>
        <taxon>Dikarya</taxon>
        <taxon>Ascomycota</taxon>
        <taxon>Pezizomycotina</taxon>
        <taxon>Sordariomycetes</taxon>
        <taxon>Hypocreomycetidae</taxon>
        <taxon>Glomerellales</taxon>
        <taxon>Glomerellaceae</taxon>
        <taxon>Colletotrichum</taxon>
        <taxon>Colletotrichum gloeosporioides species complex</taxon>
    </lineage>
</organism>
<evidence type="ECO:0000313" key="2">
    <source>
        <dbReference type="Proteomes" id="UP000015530"/>
    </source>
</evidence>
<dbReference type="EMBL" id="AMYD01003517">
    <property type="protein sequence ID" value="EQB46166.1"/>
    <property type="molecule type" value="Genomic_DNA"/>
</dbReference>